<dbReference type="EMBL" id="JAESDN010000004">
    <property type="protein sequence ID" value="KAG7051024.1"/>
    <property type="molecule type" value="Genomic_DNA"/>
</dbReference>
<sequence length="40" mass="4603">MSLDHIFLFTFPASKAQCAPETYILLHGAFLFIPVHLREK</sequence>
<evidence type="ECO:0000313" key="1">
    <source>
        <dbReference type="EMBL" id="KAG7051024.1"/>
    </source>
</evidence>
<dbReference type="Proteomes" id="UP000699042">
    <property type="component" value="Unassembled WGS sequence"/>
</dbReference>
<evidence type="ECO:0000313" key="2">
    <source>
        <dbReference type="Proteomes" id="UP000699042"/>
    </source>
</evidence>
<protein>
    <submittedName>
        <fullName evidence="1">Uncharacterized protein</fullName>
    </submittedName>
</protein>
<name>A0A9P7R8V0_9PEZI</name>
<dbReference type="AlphaFoldDB" id="A0A9P7R8V0"/>
<comment type="caution">
    <text evidence="1">The sequence shown here is derived from an EMBL/GenBank/DDBJ whole genome shotgun (WGS) entry which is preliminary data.</text>
</comment>
<proteinExistence type="predicted"/>
<keyword evidence="2" id="KW-1185">Reference proteome</keyword>
<organism evidence="1 2">
    <name type="scientific">Colletotrichum scovillei</name>
    <dbReference type="NCBI Taxonomy" id="1209932"/>
    <lineage>
        <taxon>Eukaryota</taxon>
        <taxon>Fungi</taxon>
        <taxon>Dikarya</taxon>
        <taxon>Ascomycota</taxon>
        <taxon>Pezizomycotina</taxon>
        <taxon>Sordariomycetes</taxon>
        <taxon>Hypocreomycetidae</taxon>
        <taxon>Glomerellales</taxon>
        <taxon>Glomerellaceae</taxon>
        <taxon>Colletotrichum</taxon>
        <taxon>Colletotrichum acutatum species complex</taxon>
    </lineage>
</organism>
<reference evidence="1" key="1">
    <citation type="submission" date="2021-05" db="EMBL/GenBank/DDBJ databases">
        <title>Comparative genomics of three Colletotrichum scovillei strains and genetic complementation revealed genes involved fungal growth and virulence on chili pepper.</title>
        <authorList>
            <person name="Hsieh D.-K."/>
            <person name="Chuang S.-C."/>
            <person name="Chen C.-Y."/>
            <person name="Chao Y.-T."/>
            <person name="Lu M.-Y.J."/>
            <person name="Lee M.-H."/>
            <person name="Shih M.-C."/>
        </authorList>
    </citation>
    <scope>NUCLEOTIDE SEQUENCE</scope>
    <source>
        <strain evidence="1">Coll-153</strain>
    </source>
</reference>
<accession>A0A9P7R8V0</accession>
<gene>
    <name evidence="1" type="ORF">JMJ77_001652</name>
</gene>